<evidence type="ECO:0008006" key="3">
    <source>
        <dbReference type="Google" id="ProtNLM"/>
    </source>
</evidence>
<keyword evidence="2" id="KW-1185">Reference proteome</keyword>
<name>A0ABQ9QSG9_9PEZI</name>
<protein>
    <recommendedName>
        <fullName evidence="3">C2H2-type domain-containing protein</fullName>
    </recommendedName>
</protein>
<dbReference type="RefSeq" id="XP_060376129.1">
    <property type="nucleotide sequence ID" value="XM_060529295.1"/>
</dbReference>
<sequence>MVKTYLPPGDRAMLSWDTSCRYSKEIDHETAHVTCYYGYCSLQFQNGNLRKIHEQTEHFGGSFMCTFANSLMGMHSNGEHAKHHTVLAVDSPRSTGYLCSKASAMNGKTCNTSYTSKQGTNYQNHL</sequence>
<dbReference type="Proteomes" id="UP001227543">
    <property type="component" value="Unassembled WGS sequence"/>
</dbReference>
<accession>A0ABQ9QSG9</accession>
<reference evidence="1 2" key="1">
    <citation type="submission" date="2016-10" db="EMBL/GenBank/DDBJ databases">
        <title>The genome sequence of Colletotrichum fioriniae PJ7.</title>
        <authorList>
            <person name="Baroncelli R."/>
        </authorList>
    </citation>
    <scope>NUCLEOTIDE SEQUENCE [LARGE SCALE GENOMIC DNA]</scope>
    <source>
        <strain evidence="1 2">Tom-12</strain>
    </source>
</reference>
<evidence type="ECO:0000313" key="1">
    <source>
        <dbReference type="EMBL" id="KAK1483671.1"/>
    </source>
</evidence>
<dbReference type="EMBL" id="MLFU01000092">
    <property type="protein sequence ID" value="KAK1483671.1"/>
    <property type="molecule type" value="Genomic_DNA"/>
</dbReference>
<dbReference type="GeneID" id="85413533"/>
<organism evidence="1 2">
    <name type="scientific">Colletotrichum tamarilloi</name>
    <dbReference type="NCBI Taxonomy" id="1209934"/>
    <lineage>
        <taxon>Eukaryota</taxon>
        <taxon>Fungi</taxon>
        <taxon>Dikarya</taxon>
        <taxon>Ascomycota</taxon>
        <taxon>Pezizomycotina</taxon>
        <taxon>Sordariomycetes</taxon>
        <taxon>Hypocreomycetidae</taxon>
        <taxon>Glomerellales</taxon>
        <taxon>Glomerellaceae</taxon>
        <taxon>Colletotrichum</taxon>
        <taxon>Colletotrichum acutatum species complex</taxon>
    </lineage>
</organism>
<gene>
    <name evidence="1" type="ORF">CTAM01_13291</name>
</gene>
<comment type="caution">
    <text evidence="1">The sequence shown here is derived from an EMBL/GenBank/DDBJ whole genome shotgun (WGS) entry which is preliminary data.</text>
</comment>
<proteinExistence type="predicted"/>
<evidence type="ECO:0000313" key="2">
    <source>
        <dbReference type="Proteomes" id="UP001227543"/>
    </source>
</evidence>